<accession>A0A7S4UIC6</accession>
<dbReference type="InterPro" id="IPR014710">
    <property type="entry name" value="RmlC-like_jellyroll"/>
</dbReference>
<dbReference type="Gene3D" id="2.60.120.10">
    <property type="entry name" value="Jelly Rolls"/>
    <property type="match status" value="1"/>
</dbReference>
<evidence type="ECO:0000313" key="2">
    <source>
        <dbReference type="EMBL" id="CAE2335597.1"/>
    </source>
</evidence>
<dbReference type="InterPro" id="IPR018490">
    <property type="entry name" value="cNMP-bd_dom_sf"/>
</dbReference>
<gene>
    <name evidence="2" type="ORF">GTHE00462_LOCUS35943</name>
</gene>
<feature type="domain" description="Cyclic nucleotide-binding" evidence="1">
    <location>
        <begin position="152"/>
        <end position="266"/>
    </location>
</feature>
<dbReference type="Pfam" id="PF00027">
    <property type="entry name" value="cNMP_binding"/>
    <property type="match status" value="1"/>
</dbReference>
<dbReference type="PROSITE" id="PS50042">
    <property type="entry name" value="CNMP_BINDING_3"/>
    <property type="match status" value="1"/>
</dbReference>
<proteinExistence type="predicted"/>
<dbReference type="SMART" id="SM00100">
    <property type="entry name" value="cNMP"/>
    <property type="match status" value="1"/>
</dbReference>
<dbReference type="InterPro" id="IPR000595">
    <property type="entry name" value="cNMP-bd_dom"/>
</dbReference>
<dbReference type="EMBL" id="HBKN01045929">
    <property type="protein sequence ID" value="CAE2335597.1"/>
    <property type="molecule type" value="Transcribed_RNA"/>
</dbReference>
<dbReference type="AlphaFoldDB" id="A0A7S4UIC6"/>
<evidence type="ECO:0000259" key="1">
    <source>
        <dbReference type="PROSITE" id="PS50042"/>
    </source>
</evidence>
<dbReference type="SUPFAM" id="SSF51206">
    <property type="entry name" value="cAMP-binding domain-like"/>
    <property type="match status" value="1"/>
</dbReference>
<sequence>MEDIAQSSEDSYPSELSPTAKLALQRLANASTLIRSNPTARRRCFPLNELQSAWMKKLDTTNSRERISFIPQAKRVMIESDGAECMHNIMAVKARMQEPATTVAAGAHAKLEMKEGSCASRSCMVEEKGLSDAEEMALSEKMAVLVQSPLVKARHVHESCIKAIAKKLQVERFHEGDLIVQHGTVGKDIYWVASGECVCEVDGHAVDLLSAGFCFGEMSVIKLSKLIQGGVPEKEAMDQCHRQADVLAAGDVVLLKLAYDDSTNLMRIVPNLWMTLVDLGAARSRRIDNFRETQQDDEEQLVHEEEQVISSVTDSIKSLPALE</sequence>
<name>A0A7S4UIC6_GUITH</name>
<protein>
    <recommendedName>
        <fullName evidence="1">Cyclic nucleotide-binding domain-containing protein</fullName>
    </recommendedName>
</protein>
<reference evidence="2" key="1">
    <citation type="submission" date="2021-01" db="EMBL/GenBank/DDBJ databases">
        <authorList>
            <person name="Corre E."/>
            <person name="Pelletier E."/>
            <person name="Niang G."/>
            <person name="Scheremetjew M."/>
            <person name="Finn R."/>
            <person name="Kale V."/>
            <person name="Holt S."/>
            <person name="Cochrane G."/>
            <person name="Meng A."/>
            <person name="Brown T."/>
            <person name="Cohen L."/>
        </authorList>
    </citation>
    <scope>NUCLEOTIDE SEQUENCE</scope>
    <source>
        <strain evidence="2">CCMP 2712</strain>
    </source>
</reference>
<organism evidence="2">
    <name type="scientific">Guillardia theta</name>
    <name type="common">Cryptophyte</name>
    <name type="synonym">Cryptomonas phi</name>
    <dbReference type="NCBI Taxonomy" id="55529"/>
    <lineage>
        <taxon>Eukaryota</taxon>
        <taxon>Cryptophyceae</taxon>
        <taxon>Pyrenomonadales</taxon>
        <taxon>Geminigeraceae</taxon>
        <taxon>Guillardia</taxon>
    </lineage>
</organism>